<reference evidence="4" key="1">
    <citation type="submission" date="2022-01" db="EMBL/GenBank/DDBJ databases">
        <title>Nocardioidaceae gen. sp. A5X3R13.</title>
        <authorList>
            <person name="Lopez Marin M.A."/>
            <person name="Uhlik O."/>
        </authorList>
    </citation>
    <scope>NUCLEOTIDE SEQUENCE</scope>
    <source>
        <strain evidence="4">A5X3R13</strain>
    </source>
</reference>
<name>A0AA46TJ29_9ACTN</name>
<dbReference type="AlphaFoldDB" id="A0AA46TJ29"/>
<dbReference type="EMBL" id="CP094970">
    <property type="protein sequence ID" value="UYM06262.1"/>
    <property type="molecule type" value="Genomic_DNA"/>
</dbReference>
<evidence type="ECO:0000313" key="4">
    <source>
        <dbReference type="EMBL" id="UYM06262.1"/>
    </source>
</evidence>
<evidence type="ECO:0000256" key="2">
    <source>
        <dbReference type="ARBA" id="ARBA00022448"/>
    </source>
</evidence>
<evidence type="ECO:0000256" key="3">
    <source>
        <dbReference type="ARBA" id="ARBA00022729"/>
    </source>
</evidence>
<dbReference type="PANTHER" id="PTHR30061">
    <property type="entry name" value="MALTOSE-BINDING PERIPLASMIC PROTEIN"/>
    <property type="match status" value="1"/>
</dbReference>
<dbReference type="Proteomes" id="UP001164390">
    <property type="component" value="Chromosome"/>
</dbReference>
<dbReference type="RefSeq" id="WP_271635141.1">
    <property type="nucleotide sequence ID" value="NZ_CP094970.1"/>
</dbReference>
<evidence type="ECO:0000313" key="5">
    <source>
        <dbReference type="Proteomes" id="UP001164390"/>
    </source>
</evidence>
<proteinExistence type="inferred from homology"/>
<dbReference type="PANTHER" id="PTHR30061:SF50">
    <property type="entry name" value="MALTOSE_MALTODEXTRIN-BINDING PERIPLASMIC PROTEIN"/>
    <property type="match status" value="1"/>
</dbReference>
<dbReference type="SUPFAM" id="SSF53850">
    <property type="entry name" value="Periplasmic binding protein-like II"/>
    <property type="match status" value="1"/>
</dbReference>
<accession>A0AA46TJ29</accession>
<dbReference type="InterPro" id="IPR006059">
    <property type="entry name" value="SBP"/>
</dbReference>
<gene>
    <name evidence="4" type="ORF">L0C25_04065</name>
</gene>
<keyword evidence="2" id="KW-0813">Transport</keyword>
<comment type="similarity">
    <text evidence="1">Belongs to the bacterial solute-binding protein 1 family.</text>
</comment>
<protein>
    <submittedName>
        <fullName evidence="4">Extracellular solute-binding protein</fullName>
    </submittedName>
</protein>
<sequence>MSSEDNTLTWWVNPDGVETQKVLAEQCSEGKPYDIDVQQLPTDATQQRVQLARRLAADDSTIDLMNIDPPFMSELANAGYLAEVPDELAEAATGSDVLQGAADTVTWKDKIYGIPQWANTQLLWYRKSLAEKAGLDMSKPVTWDQVIDAAADNGGTVGVQANKYEAYAIWINQLVEGAGGHIVSDVEKGVDLSIDIDSQAGRDAAAVIQKLAGSKAAQPDLTNSNEGTSLGLMYAGAGEFMTNWTFVYANYNGLVGEGEGMISKQDFADLGWARYPQTVEGEESRPPIGGIDIGVGAFSEHKDWAFEVAECVTSPESQTALAVTDGLMPARASVYDNADLKDAYPADLLALFRESIDTGAARPKTPYWSTISGAIQNVWHPPTSVQPDKTPKESASYIRDVLDGKALL</sequence>
<dbReference type="GO" id="GO:0055052">
    <property type="term" value="C:ATP-binding cassette (ABC) transporter complex, substrate-binding subunit-containing"/>
    <property type="evidence" value="ECO:0007669"/>
    <property type="project" value="TreeGrafter"/>
</dbReference>
<dbReference type="KEGG" id="sgrg:L0C25_04065"/>
<dbReference type="GO" id="GO:0042956">
    <property type="term" value="P:maltodextrin transmembrane transport"/>
    <property type="evidence" value="ECO:0007669"/>
    <property type="project" value="TreeGrafter"/>
</dbReference>
<organism evidence="4 5">
    <name type="scientific">Solicola gregarius</name>
    <dbReference type="NCBI Taxonomy" id="2908642"/>
    <lineage>
        <taxon>Bacteria</taxon>
        <taxon>Bacillati</taxon>
        <taxon>Actinomycetota</taxon>
        <taxon>Actinomycetes</taxon>
        <taxon>Propionibacteriales</taxon>
        <taxon>Nocardioidaceae</taxon>
        <taxon>Solicola</taxon>
    </lineage>
</organism>
<dbReference type="Gene3D" id="3.40.190.10">
    <property type="entry name" value="Periplasmic binding protein-like II"/>
    <property type="match status" value="2"/>
</dbReference>
<keyword evidence="3" id="KW-0732">Signal</keyword>
<evidence type="ECO:0000256" key="1">
    <source>
        <dbReference type="ARBA" id="ARBA00008520"/>
    </source>
</evidence>
<keyword evidence="5" id="KW-1185">Reference proteome</keyword>
<dbReference type="GO" id="GO:0015768">
    <property type="term" value="P:maltose transport"/>
    <property type="evidence" value="ECO:0007669"/>
    <property type="project" value="TreeGrafter"/>
</dbReference>
<dbReference type="GO" id="GO:1901982">
    <property type="term" value="F:maltose binding"/>
    <property type="evidence" value="ECO:0007669"/>
    <property type="project" value="TreeGrafter"/>
</dbReference>
<dbReference type="Pfam" id="PF01547">
    <property type="entry name" value="SBP_bac_1"/>
    <property type="match status" value="1"/>
</dbReference>